<accession>A0AAV5IIX1</accession>
<keyword evidence="2 5" id="KW-0479">Metal-binding</keyword>
<dbReference type="PANTHER" id="PTHR47950">
    <property type="entry name" value="CYTOCHROME P450, FAMILY 76, SUBFAMILY C, POLYPEPTIDE 5-RELATED"/>
    <property type="match status" value="1"/>
</dbReference>
<dbReference type="InterPro" id="IPR001128">
    <property type="entry name" value="Cyt_P450"/>
</dbReference>
<gene>
    <name evidence="8" type="ORF">SLEP1_g11319</name>
</gene>
<feature type="binding site" description="axial binding residue" evidence="5">
    <location>
        <position position="444"/>
    </location>
    <ligand>
        <name>heme</name>
        <dbReference type="ChEBI" id="CHEBI:30413"/>
    </ligand>
    <ligandPart>
        <name>Fe</name>
        <dbReference type="ChEBI" id="CHEBI:18248"/>
    </ligandPart>
</feature>
<dbReference type="PRINTS" id="PR00385">
    <property type="entry name" value="P450"/>
</dbReference>
<dbReference type="FunFam" id="1.10.630.10:FF:000007">
    <property type="entry name" value="Cytochrome P450 76C4"/>
    <property type="match status" value="1"/>
</dbReference>
<dbReference type="CDD" id="cd11073">
    <property type="entry name" value="CYP76-like"/>
    <property type="match status" value="1"/>
</dbReference>
<proteinExistence type="inferred from homology"/>
<dbReference type="Gene3D" id="1.10.630.10">
    <property type="entry name" value="Cytochrome P450"/>
    <property type="match status" value="1"/>
</dbReference>
<protein>
    <recommendedName>
        <fullName evidence="10">Cytochrome P450</fullName>
    </recommendedName>
</protein>
<dbReference type="GO" id="GO:0004497">
    <property type="term" value="F:monooxygenase activity"/>
    <property type="evidence" value="ECO:0007669"/>
    <property type="project" value="UniProtKB-KW"/>
</dbReference>
<evidence type="ECO:0000256" key="6">
    <source>
        <dbReference type="RuleBase" id="RU000461"/>
    </source>
</evidence>
<dbReference type="Proteomes" id="UP001054252">
    <property type="component" value="Unassembled WGS sequence"/>
</dbReference>
<evidence type="ECO:0000256" key="7">
    <source>
        <dbReference type="SAM" id="SignalP"/>
    </source>
</evidence>
<comment type="cofactor">
    <cofactor evidence="5">
        <name>heme</name>
        <dbReference type="ChEBI" id="CHEBI:30413"/>
    </cofactor>
</comment>
<dbReference type="EMBL" id="BPVZ01000012">
    <property type="protein sequence ID" value="GKU98299.1"/>
    <property type="molecule type" value="Genomic_DNA"/>
</dbReference>
<evidence type="ECO:0000256" key="5">
    <source>
        <dbReference type="PIRSR" id="PIRSR602401-1"/>
    </source>
</evidence>
<evidence type="ECO:0000256" key="4">
    <source>
        <dbReference type="ARBA" id="ARBA00023004"/>
    </source>
</evidence>
<evidence type="ECO:0000256" key="1">
    <source>
        <dbReference type="ARBA" id="ARBA00010617"/>
    </source>
</evidence>
<dbReference type="PANTHER" id="PTHR47950:SF15">
    <property type="entry name" value="CYTOCHROME P450"/>
    <property type="match status" value="1"/>
</dbReference>
<feature type="signal peptide" evidence="7">
    <location>
        <begin position="1"/>
        <end position="22"/>
    </location>
</feature>
<dbReference type="GO" id="GO:0020037">
    <property type="term" value="F:heme binding"/>
    <property type="evidence" value="ECO:0007669"/>
    <property type="project" value="InterPro"/>
</dbReference>
<evidence type="ECO:0008006" key="10">
    <source>
        <dbReference type="Google" id="ProtNLM"/>
    </source>
</evidence>
<dbReference type="GO" id="GO:0016705">
    <property type="term" value="F:oxidoreductase activity, acting on paired donors, with incorporation or reduction of molecular oxygen"/>
    <property type="evidence" value="ECO:0007669"/>
    <property type="project" value="InterPro"/>
</dbReference>
<evidence type="ECO:0000313" key="9">
    <source>
        <dbReference type="Proteomes" id="UP001054252"/>
    </source>
</evidence>
<dbReference type="PRINTS" id="PR00463">
    <property type="entry name" value="EP450I"/>
</dbReference>
<keyword evidence="4 5" id="KW-0408">Iron</keyword>
<dbReference type="SUPFAM" id="SSF48264">
    <property type="entry name" value="Cytochrome P450"/>
    <property type="match status" value="1"/>
</dbReference>
<comment type="similarity">
    <text evidence="1 6">Belongs to the cytochrome P450 family.</text>
</comment>
<dbReference type="Pfam" id="PF00067">
    <property type="entry name" value="p450"/>
    <property type="match status" value="1"/>
</dbReference>
<keyword evidence="7" id="KW-0732">Signal</keyword>
<name>A0AAV5IIX1_9ROSI</name>
<keyword evidence="5 6" id="KW-0349">Heme</keyword>
<organism evidence="8 9">
    <name type="scientific">Rubroshorea leprosula</name>
    <dbReference type="NCBI Taxonomy" id="152421"/>
    <lineage>
        <taxon>Eukaryota</taxon>
        <taxon>Viridiplantae</taxon>
        <taxon>Streptophyta</taxon>
        <taxon>Embryophyta</taxon>
        <taxon>Tracheophyta</taxon>
        <taxon>Spermatophyta</taxon>
        <taxon>Magnoliopsida</taxon>
        <taxon>eudicotyledons</taxon>
        <taxon>Gunneridae</taxon>
        <taxon>Pentapetalae</taxon>
        <taxon>rosids</taxon>
        <taxon>malvids</taxon>
        <taxon>Malvales</taxon>
        <taxon>Dipterocarpaceae</taxon>
        <taxon>Rubroshorea</taxon>
    </lineage>
</organism>
<keyword evidence="3 6" id="KW-0560">Oxidoreductase</keyword>
<dbReference type="InterPro" id="IPR002401">
    <property type="entry name" value="Cyt_P450_E_grp-I"/>
</dbReference>
<sequence>MEITSTSLVLLSFLLSAALVLALKQKKHHRKGPKPPGPPGWPIIGNIFDLGTIPHQTLYELRPKYGPVLWLKLGSVNTLVIQSAEAAAELFKNHDQVSCDRKSRDAFTAHDYNQGSLVVGRYGPYCRMLRRFYMTELMSNKRVNETAQIRRKCIHDMIQYIEKDAAAARAKGEAGELDLSHFLFIMVFNLMGNLVLSRDLVDSKSKEGREFREAMDKFMKWGGMPNVVDFFPVLKWWDPQGIKRNMKRDMGQVMEIIAGFLKERIDEKRMEKENQTKDFLDVVLEHQDELTQHNVIIFILEIFLAGSETSSNTLEWAMAELLRNPESMRKVKEELNRVFGPNKEVEESDIEELPYMQAVVKETLRLHPPGPFLIPRNAMEDTNFMGYVIPKDTQILVNAWAIGRDPEAWEDPLMFEPERFLGSKIDYKGQNFELIPFGSGRRICVGMLLAHRLLHLGLASLLHYFDWELPINTTPADVDMTERNGIAVRKLVPLKAIPNRKEL</sequence>
<dbReference type="AlphaFoldDB" id="A0AAV5IIX1"/>
<dbReference type="GO" id="GO:0005506">
    <property type="term" value="F:iron ion binding"/>
    <property type="evidence" value="ECO:0007669"/>
    <property type="project" value="InterPro"/>
</dbReference>
<keyword evidence="9" id="KW-1185">Reference proteome</keyword>
<evidence type="ECO:0000256" key="2">
    <source>
        <dbReference type="ARBA" id="ARBA00022723"/>
    </source>
</evidence>
<comment type="caution">
    <text evidence="8">The sequence shown here is derived from an EMBL/GenBank/DDBJ whole genome shotgun (WGS) entry which is preliminary data.</text>
</comment>
<evidence type="ECO:0000256" key="3">
    <source>
        <dbReference type="ARBA" id="ARBA00023002"/>
    </source>
</evidence>
<evidence type="ECO:0000313" key="8">
    <source>
        <dbReference type="EMBL" id="GKU98299.1"/>
    </source>
</evidence>
<feature type="chain" id="PRO_5043697268" description="Cytochrome P450" evidence="7">
    <location>
        <begin position="23"/>
        <end position="503"/>
    </location>
</feature>
<keyword evidence="6" id="KW-0503">Monooxygenase</keyword>
<dbReference type="InterPro" id="IPR017972">
    <property type="entry name" value="Cyt_P450_CS"/>
</dbReference>
<dbReference type="PROSITE" id="PS00086">
    <property type="entry name" value="CYTOCHROME_P450"/>
    <property type="match status" value="1"/>
</dbReference>
<reference evidence="8 9" key="1">
    <citation type="journal article" date="2021" name="Commun. Biol.">
        <title>The genome of Shorea leprosula (Dipterocarpaceae) highlights the ecological relevance of drought in aseasonal tropical rainforests.</title>
        <authorList>
            <person name="Ng K.K.S."/>
            <person name="Kobayashi M.J."/>
            <person name="Fawcett J.A."/>
            <person name="Hatakeyama M."/>
            <person name="Paape T."/>
            <person name="Ng C.H."/>
            <person name="Ang C.C."/>
            <person name="Tnah L.H."/>
            <person name="Lee C.T."/>
            <person name="Nishiyama T."/>
            <person name="Sese J."/>
            <person name="O'Brien M.J."/>
            <person name="Copetti D."/>
            <person name="Mohd Noor M.I."/>
            <person name="Ong R.C."/>
            <person name="Putra M."/>
            <person name="Sireger I.Z."/>
            <person name="Indrioko S."/>
            <person name="Kosugi Y."/>
            <person name="Izuno A."/>
            <person name="Isagi Y."/>
            <person name="Lee S.L."/>
            <person name="Shimizu K.K."/>
        </authorList>
    </citation>
    <scope>NUCLEOTIDE SEQUENCE [LARGE SCALE GENOMIC DNA]</scope>
    <source>
        <strain evidence="8">214</strain>
    </source>
</reference>
<dbReference type="InterPro" id="IPR036396">
    <property type="entry name" value="Cyt_P450_sf"/>
</dbReference>